<keyword evidence="2" id="KW-1185">Reference proteome</keyword>
<organism evidence="1 2">
    <name type="scientific">Rubellimicrobium roseum</name>
    <dbReference type="NCBI Taxonomy" id="687525"/>
    <lineage>
        <taxon>Bacteria</taxon>
        <taxon>Pseudomonadati</taxon>
        <taxon>Pseudomonadota</taxon>
        <taxon>Alphaproteobacteria</taxon>
        <taxon>Rhodobacterales</taxon>
        <taxon>Roseobacteraceae</taxon>
        <taxon>Rubellimicrobium</taxon>
    </lineage>
</organism>
<reference evidence="1 2" key="1">
    <citation type="submission" date="2019-06" db="EMBL/GenBank/DDBJ databases">
        <authorList>
            <person name="Jiang L."/>
        </authorList>
    </citation>
    <scope>NUCLEOTIDE SEQUENCE [LARGE SCALE GENOMIC DNA]</scope>
    <source>
        <strain evidence="1 2">YIM 48858</strain>
    </source>
</reference>
<accession>A0A5C4N3S1</accession>
<dbReference type="Proteomes" id="UP000305709">
    <property type="component" value="Unassembled WGS sequence"/>
</dbReference>
<dbReference type="EMBL" id="VDFV01000072">
    <property type="protein sequence ID" value="TNC61044.1"/>
    <property type="molecule type" value="Genomic_DNA"/>
</dbReference>
<evidence type="ECO:0000313" key="2">
    <source>
        <dbReference type="Proteomes" id="UP000305709"/>
    </source>
</evidence>
<evidence type="ECO:0000313" key="1">
    <source>
        <dbReference type="EMBL" id="TNC61044.1"/>
    </source>
</evidence>
<sequence>MCPAVNEPGTASSVIATSTALILDWFDRSAFARPQERYVRLHVEPLLDQDLVQDAFREAGGAGQE</sequence>
<dbReference type="OrthoDB" id="2955631at2"/>
<protein>
    <submittedName>
        <fullName evidence="1">DUF2254 domain-containing protein</fullName>
    </submittedName>
</protein>
<proteinExistence type="predicted"/>
<comment type="caution">
    <text evidence="1">The sequence shown here is derived from an EMBL/GenBank/DDBJ whole genome shotgun (WGS) entry which is preliminary data.</text>
</comment>
<dbReference type="AlphaFoldDB" id="A0A5C4N3S1"/>
<name>A0A5C4N3S1_9RHOB</name>
<gene>
    <name evidence="1" type="ORF">FHG71_21530</name>
</gene>